<dbReference type="GO" id="GO:0004413">
    <property type="term" value="F:homoserine kinase activity"/>
    <property type="evidence" value="ECO:0007669"/>
    <property type="project" value="UniProtKB-UniRule"/>
</dbReference>
<dbReference type="Proteomes" id="UP000185596">
    <property type="component" value="Unassembled WGS sequence"/>
</dbReference>
<evidence type="ECO:0000256" key="7">
    <source>
        <dbReference type="ARBA" id="ARBA00022697"/>
    </source>
</evidence>
<dbReference type="SUPFAM" id="SSF55060">
    <property type="entry name" value="GHMP Kinase, C-terminal domain"/>
    <property type="match status" value="1"/>
</dbReference>
<dbReference type="HAMAP" id="MF_00384">
    <property type="entry name" value="Homoser_kinase"/>
    <property type="match status" value="1"/>
</dbReference>
<name>A0A1Q8CWF5_9PSEU</name>
<evidence type="ECO:0000256" key="6">
    <source>
        <dbReference type="ARBA" id="ARBA00022679"/>
    </source>
</evidence>
<comment type="similarity">
    <text evidence="2 13">Belongs to the GHMP kinase family. Homoserine kinase subfamily.</text>
</comment>
<dbReference type="EMBL" id="MSIE01000006">
    <property type="protein sequence ID" value="OLF18695.1"/>
    <property type="molecule type" value="Genomic_DNA"/>
</dbReference>
<dbReference type="NCBIfam" id="TIGR00191">
    <property type="entry name" value="thrB"/>
    <property type="match status" value="1"/>
</dbReference>
<evidence type="ECO:0000256" key="8">
    <source>
        <dbReference type="ARBA" id="ARBA00022741"/>
    </source>
</evidence>
<comment type="pathway">
    <text evidence="1 13">Amino-acid biosynthesis; L-threonine biosynthesis; L-threonine from L-aspartate: step 4/5.</text>
</comment>
<dbReference type="EC" id="2.7.1.39" evidence="3 13"/>
<dbReference type="AlphaFoldDB" id="A0A1Q8CWF5"/>
<keyword evidence="7 13" id="KW-0791">Threonine biosynthesis</keyword>
<evidence type="ECO:0000256" key="3">
    <source>
        <dbReference type="ARBA" id="ARBA00012078"/>
    </source>
</evidence>
<feature type="domain" description="GHMP kinase N-terminal" evidence="14">
    <location>
        <begin position="59"/>
        <end position="139"/>
    </location>
</feature>
<dbReference type="PROSITE" id="PS00627">
    <property type="entry name" value="GHMP_KINASES_ATP"/>
    <property type="match status" value="1"/>
</dbReference>
<organism evidence="15 16">
    <name type="scientific">Actinophytocola xanthii</name>
    <dbReference type="NCBI Taxonomy" id="1912961"/>
    <lineage>
        <taxon>Bacteria</taxon>
        <taxon>Bacillati</taxon>
        <taxon>Actinomycetota</taxon>
        <taxon>Actinomycetes</taxon>
        <taxon>Pseudonocardiales</taxon>
        <taxon>Pseudonocardiaceae</taxon>
    </lineage>
</organism>
<dbReference type="PANTHER" id="PTHR20861:SF1">
    <property type="entry name" value="HOMOSERINE KINASE"/>
    <property type="match status" value="1"/>
</dbReference>
<evidence type="ECO:0000313" key="15">
    <source>
        <dbReference type="EMBL" id="OLF18695.1"/>
    </source>
</evidence>
<dbReference type="InterPro" id="IPR006204">
    <property type="entry name" value="GHMP_kinase_N_dom"/>
</dbReference>
<dbReference type="InterPro" id="IPR014721">
    <property type="entry name" value="Ribsml_uS5_D2-typ_fold_subgr"/>
</dbReference>
<gene>
    <name evidence="13" type="primary">thrB</name>
    <name evidence="15" type="ORF">BU204_05395</name>
</gene>
<dbReference type="OrthoDB" id="9769912at2"/>
<keyword evidence="10 13" id="KW-0067">ATP-binding</keyword>
<dbReference type="Gene3D" id="3.30.230.10">
    <property type="match status" value="1"/>
</dbReference>
<dbReference type="SUPFAM" id="SSF54211">
    <property type="entry name" value="Ribosomal protein S5 domain 2-like"/>
    <property type="match status" value="1"/>
</dbReference>
<evidence type="ECO:0000256" key="5">
    <source>
        <dbReference type="ARBA" id="ARBA00022605"/>
    </source>
</evidence>
<dbReference type="GO" id="GO:0005737">
    <property type="term" value="C:cytoplasm"/>
    <property type="evidence" value="ECO:0007669"/>
    <property type="project" value="UniProtKB-SubCell"/>
</dbReference>
<evidence type="ECO:0000313" key="16">
    <source>
        <dbReference type="Proteomes" id="UP000185596"/>
    </source>
</evidence>
<evidence type="ECO:0000256" key="9">
    <source>
        <dbReference type="ARBA" id="ARBA00022777"/>
    </source>
</evidence>
<accession>A0A1Q8CWF5</accession>
<dbReference type="PANTHER" id="PTHR20861">
    <property type="entry name" value="HOMOSERINE/4-DIPHOSPHOCYTIDYL-2-C-METHYL-D-ERYTHRITOL KINASE"/>
    <property type="match status" value="1"/>
</dbReference>
<feature type="binding site" evidence="13">
    <location>
        <begin position="87"/>
        <end position="97"/>
    </location>
    <ligand>
        <name>ATP</name>
        <dbReference type="ChEBI" id="CHEBI:30616"/>
    </ligand>
</feature>
<keyword evidence="6 13" id="KW-0808">Transferase</keyword>
<dbReference type="Pfam" id="PF00288">
    <property type="entry name" value="GHMP_kinases_N"/>
    <property type="match status" value="1"/>
</dbReference>
<keyword evidence="16" id="KW-1185">Reference proteome</keyword>
<dbReference type="Gene3D" id="3.30.70.890">
    <property type="entry name" value="GHMP kinase, C-terminal domain"/>
    <property type="match status" value="1"/>
</dbReference>
<evidence type="ECO:0000256" key="2">
    <source>
        <dbReference type="ARBA" id="ARBA00007370"/>
    </source>
</evidence>
<protein>
    <recommendedName>
        <fullName evidence="4 13">Homoserine kinase</fullName>
        <shortName evidence="13">HK</shortName>
        <shortName evidence="13">HSK</shortName>
        <ecNumber evidence="3 13">2.7.1.39</ecNumber>
    </recommendedName>
</protein>
<comment type="caution">
    <text evidence="15">The sequence shown here is derived from an EMBL/GenBank/DDBJ whole genome shotgun (WGS) entry which is preliminary data.</text>
</comment>
<evidence type="ECO:0000256" key="11">
    <source>
        <dbReference type="ARBA" id="ARBA00049375"/>
    </source>
</evidence>
<dbReference type="UniPathway" id="UPA00050">
    <property type="reaction ID" value="UER00064"/>
</dbReference>
<evidence type="ECO:0000259" key="14">
    <source>
        <dbReference type="Pfam" id="PF00288"/>
    </source>
</evidence>
<dbReference type="RefSeq" id="WP_075124425.1">
    <property type="nucleotide sequence ID" value="NZ_MSIE01000006.1"/>
</dbReference>
<evidence type="ECO:0000256" key="10">
    <source>
        <dbReference type="ARBA" id="ARBA00022840"/>
    </source>
</evidence>
<keyword evidence="5 13" id="KW-0028">Amino-acid biosynthesis</keyword>
<dbReference type="InterPro" id="IPR000870">
    <property type="entry name" value="Homoserine_kinase"/>
</dbReference>
<dbReference type="STRING" id="1912961.BU204_05395"/>
<sequence length="305" mass="31466">MTAVRVTVPASSANLGPGFDALGMALALYDVVEVRLGGRDVRGTVAGEGADLVVDEKHLVARALASTAAHLGCDLPGLELTCVNQIPHARGLGSSAAAVVAGVAAGYALAGRALDETALQLAAEFEGHADNAAASLLGGLVLAWSEQDGPSGPTPGSPRYHAVRLDPHEALRPVVFVPNERSATALTRGLLPVEVPHADAAFAAGRCALAVHALTVRPDLLLPATADRLHQDYRAQAWPNTMRLVRELRENAVAATVSGAGPAVVAMTLDGRVPAGVDTAGFTVRELAVDRNGVRVEPLEQIRGR</sequence>
<evidence type="ECO:0000256" key="13">
    <source>
        <dbReference type="HAMAP-Rule" id="MF_00384"/>
    </source>
</evidence>
<keyword evidence="8 13" id="KW-0547">Nucleotide-binding</keyword>
<comment type="function">
    <text evidence="12 13">Catalyzes the ATP-dependent phosphorylation of L-homoserine to L-homoserine phosphate.</text>
</comment>
<proteinExistence type="inferred from homology"/>
<dbReference type="PRINTS" id="PR00958">
    <property type="entry name" value="HOMSERKINASE"/>
</dbReference>
<dbReference type="InterPro" id="IPR020568">
    <property type="entry name" value="Ribosomal_Su5_D2-typ_SF"/>
</dbReference>
<dbReference type="InterPro" id="IPR036554">
    <property type="entry name" value="GHMP_kinase_C_sf"/>
</dbReference>
<dbReference type="InterPro" id="IPR006203">
    <property type="entry name" value="GHMP_knse_ATP-bd_CS"/>
</dbReference>
<dbReference type="PIRSF" id="PIRSF000676">
    <property type="entry name" value="Homoser_kin"/>
    <property type="match status" value="1"/>
</dbReference>
<evidence type="ECO:0000256" key="4">
    <source>
        <dbReference type="ARBA" id="ARBA00017858"/>
    </source>
</evidence>
<reference evidence="15 16" key="1">
    <citation type="submission" date="2016-12" db="EMBL/GenBank/DDBJ databases">
        <title>The draft genome sequence of Actinophytocola sp. 11-183.</title>
        <authorList>
            <person name="Wang W."/>
            <person name="Yuan L."/>
        </authorList>
    </citation>
    <scope>NUCLEOTIDE SEQUENCE [LARGE SCALE GENOMIC DNA]</scope>
    <source>
        <strain evidence="15 16">11-183</strain>
    </source>
</reference>
<comment type="subcellular location">
    <subcellularLocation>
        <location evidence="13">Cytoplasm</location>
    </subcellularLocation>
</comment>
<dbReference type="GO" id="GO:0005524">
    <property type="term" value="F:ATP binding"/>
    <property type="evidence" value="ECO:0007669"/>
    <property type="project" value="UniProtKB-UniRule"/>
</dbReference>
<evidence type="ECO:0000256" key="1">
    <source>
        <dbReference type="ARBA" id="ARBA00005015"/>
    </source>
</evidence>
<keyword evidence="13" id="KW-0963">Cytoplasm</keyword>
<dbReference type="GO" id="GO:0009088">
    <property type="term" value="P:threonine biosynthetic process"/>
    <property type="evidence" value="ECO:0007669"/>
    <property type="project" value="UniProtKB-UniRule"/>
</dbReference>
<evidence type="ECO:0000256" key="12">
    <source>
        <dbReference type="ARBA" id="ARBA00049954"/>
    </source>
</evidence>
<keyword evidence="9 13" id="KW-0418">Kinase</keyword>
<comment type="catalytic activity">
    <reaction evidence="11 13">
        <text>L-homoserine + ATP = O-phospho-L-homoserine + ADP + H(+)</text>
        <dbReference type="Rhea" id="RHEA:13985"/>
        <dbReference type="ChEBI" id="CHEBI:15378"/>
        <dbReference type="ChEBI" id="CHEBI:30616"/>
        <dbReference type="ChEBI" id="CHEBI:57476"/>
        <dbReference type="ChEBI" id="CHEBI:57590"/>
        <dbReference type="ChEBI" id="CHEBI:456216"/>
        <dbReference type="EC" id="2.7.1.39"/>
    </reaction>
</comment>